<gene>
    <name evidence="8" type="primary">Hnrnpa2b1-001</name>
</gene>
<dbReference type="InterPro" id="IPR035979">
    <property type="entry name" value="RBD_domain_sf"/>
</dbReference>
<dbReference type="PROSITE" id="PS50102">
    <property type="entry name" value="RRM"/>
    <property type="match status" value="1"/>
</dbReference>
<dbReference type="GO" id="GO:0003729">
    <property type="term" value="F:mRNA binding"/>
    <property type="evidence" value="ECO:0007669"/>
    <property type="project" value="TreeGrafter"/>
</dbReference>
<accession>A0A6F9DDY6</accession>
<dbReference type="SMART" id="SM00360">
    <property type="entry name" value="RRM"/>
    <property type="match status" value="1"/>
</dbReference>
<dbReference type="Gene3D" id="3.30.70.330">
    <property type="match status" value="1"/>
</dbReference>
<comment type="subcellular location">
    <subcellularLocation>
        <location evidence="1">Cytoplasm</location>
    </subcellularLocation>
</comment>
<sequence length="349" mass="37222">MWEMYSRLDLIRWTINKLTPNPAHHDTFSNKKKKNAREHQRGHKIFLGGISMDTKENDVKQYFDQYGTVLEVVFVVSKTDPSKPHKGFGFVTFEDESSVEQAIALHYHTINNKKCEAKKAESRENMSAMRGPNQYQGGQNQMNYNQGGPMGGGGNMGYNQGGQGGNWMGGGNQMMGGYGYGNQNFPTAYPQQYNSGSQNYGYGYGNQGYGQQQMGGNMGSNMGGNMGGNMQGYNNPAMMGGVQNNMGNAGQGGMRPQAPGNMGNYGNNYQQNQSGYGPMRHGGGDYGNMQGGGANNMLTGGGMGGSGNAANNMNNQSVGGNNAASGGGGGYGPAKSTGSSSQGYHPYRR</sequence>
<dbReference type="InterPro" id="IPR012677">
    <property type="entry name" value="Nucleotide-bd_a/b_plait_sf"/>
</dbReference>
<feature type="region of interest" description="Disordered" evidence="6">
    <location>
        <begin position="253"/>
        <end position="278"/>
    </location>
</feature>
<feature type="compositionally biased region" description="Low complexity" evidence="6">
    <location>
        <begin position="260"/>
        <end position="277"/>
    </location>
</feature>
<evidence type="ECO:0000313" key="8">
    <source>
        <dbReference type="EMBL" id="CAB3253725.1"/>
    </source>
</evidence>
<feature type="region of interest" description="Disordered" evidence="6">
    <location>
        <begin position="308"/>
        <end position="349"/>
    </location>
</feature>
<feature type="compositionally biased region" description="Low complexity" evidence="6">
    <location>
        <begin position="308"/>
        <end position="324"/>
    </location>
</feature>
<dbReference type="PANTHER" id="PTHR48032:SF18">
    <property type="entry name" value="RRM DOMAIN-CONTAINING PROTEIN"/>
    <property type="match status" value="1"/>
</dbReference>
<evidence type="ECO:0000256" key="2">
    <source>
        <dbReference type="ARBA" id="ARBA00022490"/>
    </source>
</evidence>
<protein>
    <submittedName>
        <fullName evidence="8">Heterogeneous nuclear ribonucleoproteins A2/B1-like</fullName>
    </submittedName>
</protein>
<dbReference type="AlphaFoldDB" id="A0A6F9DDY6"/>
<keyword evidence="8" id="KW-0687">Ribonucleoprotein</keyword>
<dbReference type="GO" id="GO:0006417">
    <property type="term" value="P:regulation of translation"/>
    <property type="evidence" value="ECO:0007669"/>
    <property type="project" value="TreeGrafter"/>
</dbReference>
<organism evidence="8">
    <name type="scientific">Phallusia mammillata</name>
    <dbReference type="NCBI Taxonomy" id="59560"/>
    <lineage>
        <taxon>Eukaryota</taxon>
        <taxon>Metazoa</taxon>
        <taxon>Chordata</taxon>
        <taxon>Tunicata</taxon>
        <taxon>Ascidiacea</taxon>
        <taxon>Phlebobranchia</taxon>
        <taxon>Ascidiidae</taxon>
        <taxon>Phallusia</taxon>
    </lineage>
</organism>
<dbReference type="Pfam" id="PF00076">
    <property type="entry name" value="RRM_1"/>
    <property type="match status" value="1"/>
</dbReference>
<feature type="domain" description="RRM" evidence="7">
    <location>
        <begin position="43"/>
        <end position="122"/>
    </location>
</feature>
<evidence type="ECO:0000259" key="7">
    <source>
        <dbReference type="PROSITE" id="PS50102"/>
    </source>
</evidence>
<dbReference type="PANTHER" id="PTHR48032">
    <property type="entry name" value="RNA-BINDING PROTEIN MUSASHI HOMOLOG RBP6"/>
    <property type="match status" value="1"/>
</dbReference>
<dbReference type="GO" id="GO:0005737">
    <property type="term" value="C:cytoplasm"/>
    <property type="evidence" value="ECO:0007669"/>
    <property type="project" value="UniProtKB-SubCell"/>
</dbReference>
<dbReference type="InterPro" id="IPR000504">
    <property type="entry name" value="RRM_dom"/>
</dbReference>
<dbReference type="SUPFAM" id="SSF54928">
    <property type="entry name" value="RNA-binding domain, RBD"/>
    <property type="match status" value="1"/>
</dbReference>
<evidence type="ECO:0000256" key="4">
    <source>
        <dbReference type="ARBA" id="ARBA00022884"/>
    </source>
</evidence>
<keyword evidence="3" id="KW-0677">Repeat</keyword>
<reference evidence="8" key="1">
    <citation type="submission" date="2020-04" db="EMBL/GenBank/DDBJ databases">
        <authorList>
            <person name="Neveu A P."/>
        </authorList>
    </citation>
    <scope>NUCLEOTIDE SEQUENCE</scope>
    <source>
        <tissue evidence="8">Whole embryo</tissue>
    </source>
</reference>
<evidence type="ECO:0000256" key="6">
    <source>
        <dbReference type="SAM" id="MobiDB-lite"/>
    </source>
</evidence>
<dbReference type="GO" id="GO:1990904">
    <property type="term" value="C:ribonucleoprotein complex"/>
    <property type="evidence" value="ECO:0007669"/>
    <property type="project" value="UniProtKB-KW"/>
</dbReference>
<evidence type="ECO:0000256" key="3">
    <source>
        <dbReference type="ARBA" id="ARBA00022737"/>
    </source>
</evidence>
<proteinExistence type="evidence at transcript level"/>
<dbReference type="EMBL" id="LR785795">
    <property type="protein sequence ID" value="CAB3253725.1"/>
    <property type="molecule type" value="mRNA"/>
</dbReference>
<name>A0A6F9DDY6_9ASCI</name>
<keyword evidence="4 5" id="KW-0694">RNA-binding</keyword>
<evidence type="ECO:0000256" key="1">
    <source>
        <dbReference type="ARBA" id="ARBA00004496"/>
    </source>
</evidence>
<evidence type="ECO:0000256" key="5">
    <source>
        <dbReference type="PROSITE-ProRule" id="PRU00176"/>
    </source>
</evidence>
<keyword evidence="2" id="KW-0963">Cytoplasm</keyword>